<keyword evidence="9 14" id="KW-0862">Zinc</keyword>
<evidence type="ECO:0000259" key="15">
    <source>
        <dbReference type="Pfam" id="PF00432"/>
    </source>
</evidence>
<comment type="subunit">
    <text evidence="13">Heterodimer of FNTA and FNTB.</text>
</comment>
<keyword evidence="6 14" id="KW-0808">Transferase</keyword>
<dbReference type="EMBL" id="BX284605">
    <property type="protein sequence ID" value="CAB01167.1"/>
    <property type="molecule type" value="Genomic_DNA"/>
</dbReference>
<keyword evidence="10" id="KW-0443">Lipid metabolism</keyword>
<evidence type="ECO:0000256" key="14">
    <source>
        <dbReference type="RuleBase" id="RU365056"/>
    </source>
</evidence>
<dbReference type="InterPro" id="IPR026872">
    <property type="entry name" value="FTB"/>
</dbReference>
<dbReference type="PhylomeDB" id="Q19752"/>
<comment type="function">
    <text evidence="12">Essential subunit of the farnesyltransferase complex. Catalyzes the transfer of a farnesyl moiety from farnesyl diphosphate to a cysteine at the fourth position from the C-terminus of several proteins having the C-terminal sequence Cys-aliphatic-aliphatic-X.</text>
</comment>
<evidence type="ECO:0000256" key="4">
    <source>
        <dbReference type="ARBA" id="ARBA00022553"/>
    </source>
</evidence>
<evidence type="ECO:0007829" key="19">
    <source>
        <dbReference type="PeptideAtlas" id="Q19752"/>
    </source>
</evidence>
<dbReference type="GO" id="GO:0004660">
    <property type="term" value="F:protein farnesyltransferase activity"/>
    <property type="evidence" value="ECO:0007669"/>
    <property type="project" value="UniProtKB-UniRule"/>
</dbReference>
<dbReference type="CDD" id="cd02893">
    <property type="entry name" value="FTase"/>
    <property type="match status" value="1"/>
</dbReference>
<dbReference type="GO" id="GO:0006629">
    <property type="term" value="P:lipid metabolic process"/>
    <property type="evidence" value="ECO:0007669"/>
    <property type="project" value="UniProtKB-KW"/>
</dbReference>
<dbReference type="HOGENOM" id="CLU_028946_0_1_1"/>
<comment type="catalytic activity">
    <reaction evidence="11">
        <text>L-cysteinyl-[protein] + (2E,6E)-farnesyl diphosphate = S-(2E,6E)-farnesyl-L-cysteinyl-[protein] + diphosphate</text>
        <dbReference type="Rhea" id="RHEA:13345"/>
        <dbReference type="Rhea" id="RHEA-COMP:10131"/>
        <dbReference type="Rhea" id="RHEA-COMP:11535"/>
        <dbReference type="ChEBI" id="CHEBI:29950"/>
        <dbReference type="ChEBI" id="CHEBI:33019"/>
        <dbReference type="ChEBI" id="CHEBI:86019"/>
        <dbReference type="ChEBI" id="CHEBI:175763"/>
        <dbReference type="EC" id="2.5.1.58"/>
    </reaction>
</comment>
<dbReference type="PANTHER" id="PTHR11774:SF6">
    <property type="entry name" value="PROTEIN FARNESYLTRANSFERASE SUBUNIT BETA"/>
    <property type="match status" value="1"/>
</dbReference>
<dbReference type="PANTHER" id="PTHR11774">
    <property type="entry name" value="GERANYLGERANYL TRANSFERASE TYPE BETA SUBUNIT"/>
    <property type="match status" value="1"/>
</dbReference>
<comment type="function">
    <text evidence="14">Catalyzes the transfer of a farnesyl moiety from farnesyl diphosphate to a cysteine at the fourth position from the C-terminus of several proteins. The beta subunit is responsible for peptide-binding.</text>
</comment>
<dbReference type="IntAct" id="Q19752">
    <property type="interactions" value="1"/>
</dbReference>
<evidence type="ECO:0000256" key="11">
    <source>
        <dbReference type="ARBA" id="ARBA00050225"/>
    </source>
</evidence>
<dbReference type="Reactome" id="R-CEL-9648002">
    <property type="pathway name" value="RAS processing"/>
</dbReference>
<dbReference type="Proteomes" id="UP000001940">
    <property type="component" value="Chromosome V"/>
</dbReference>
<dbReference type="PRO" id="PR:Q19752"/>
<dbReference type="Gene3D" id="1.50.10.20">
    <property type="match status" value="1"/>
</dbReference>
<dbReference type="KEGG" id="cel:CELE_F23B12.6"/>
<dbReference type="GeneID" id="179946"/>
<comment type="similarity">
    <text evidence="1 14">Belongs to the protein prenyltransferase subunit beta family.</text>
</comment>
<evidence type="ECO:0000256" key="7">
    <source>
        <dbReference type="ARBA" id="ARBA00022723"/>
    </source>
</evidence>
<keyword evidence="19" id="KW-1267">Proteomics identification</keyword>
<evidence type="ECO:0000256" key="3">
    <source>
        <dbReference type="ARBA" id="ARBA00015798"/>
    </source>
</evidence>
<dbReference type="EC" id="2.5.1.58" evidence="2 14"/>
<evidence type="ECO:0000256" key="9">
    <source>
        <dbReference type="ARBA" id="ARBA00022833"/>
    </source>
</evidence>
<dbReference type="Pfam" id="PF00432">
    <property type="entry name" value="Prenyltrans"/>
    <property type="match status" value="1"/>
</dbReference>
<dbReference type="FunCoup" id="Q19752">
    <property type="interactions" value="2384"/>
</dbReference>
<dbReference type="GO" id="GO:0008270">
    <property type="term" value="F:zinc ion binding"/>
    <property type="evidence" value="ECO:0007669"/>
    <property type="project" value="UniProtKB-UniRule"/>
</dbReference>
<comment type="cofactor">
    <cofactor evidence="14">
        <name>Zn(2+)</name>
        <dbReference type="ChEBI" id="CHEBI:29105"/>
    </cofactor>
    <text evidence="14">Binds 1 zinc ion per subunit.</text>
</comment>
<dbReference type="CTD" id="179946"/>
<evidence type="ECO:0000256" key="6">
    <source>
        <dbReference type="ARBA" id="ARBA00022679"/>
    </source>
</evidence>
<dbReference type="OMA" id="WCIYWIL"/>
<evidence type="ECO:0000256" key="12">
    <source>
        <dbReference type="ARBA" id="ARBA00055850"/>
    </source>
</evidence>
<keyword evidence="8" id="KW-0677">Repeat</keyword>
<dbReference type="FunFam" id="1.50.10.20:FF:000007">
    <property type="entry name" value="Protein farnesyltransferase subunit beta"/>
    <property type="match status" value="1"/>
</dbReference>
<protein>
    <recommendedName>
        <fullName evidence="3 14">Protein farnesyltransferase subunit beta</fullName>
        <shortName evidence="14">FTase-beta</shortName>
        <ecNumber evidence="2 14">2.5.1.58</ecNumber>
    </recommendedName>
</protein>
<dbReference type="Bgee" id="WBGene00006465">
    <property type="expression patterns" value="Expressed in germ line (C elegans) and 4 other cell types or tissues"/>
</dbReference>
<evidence type="ECO:0000313" key="16">
    <source>
        <dbReference type="EMBL" id="CAB01167.1"/>
    </source>
</evidence>
<dbReference type="InterPro" id="IPR008930">
    <property type="entry name" value="Terpenoid_cyclase/PrenylTrfase"/>
</dbReference>
<dbReference type="UCSC" id="F23B12.6.1">
    <property type="organism name" value="c. elegans"/>
</dbReference>
<dbReference type="PaxDb" id="6239-F23B12.6.2"/>
<dbReference type="RefSeq" id="NP_001379157.1">
    <property type="nucleotide sequence ID" value="NM_001392654.1"/>
</dbReference>
<dbReference type="eggNOG" id="KOG0365">
    <property type="taxonomic scope" value="Eukaryota"/>
</dbReference>
<proteinExistence type="evidence at protein level"/>
<dbReference type="SUPFAM" id="SSF48239">
    <property type="entry name" value="Terpenoid cyclases/Protein prenyltransferases"/>
    <property type="match status" value="1"/>
</dbReference>
<dbReference type="WormBase" id="F23B12.6">
    <property type="protein sequence ID" value="CE09598"/>
    <property type="gene ID" value="WBGene00006465"/>
    <property type="gene designation" value="fntb-1"/>
</dbReference>
<keyword evidence="4" id="KW-0597">Phosphoprotein</keyword>
<keyword evidence="5 14" id="KW-0637">Prenyltransferase</keyword>
<evidence type="ECO:0000256" key="10">
    <source>
        <dbReference type="ARBA" id="ARBA00023098"/>
    </source>
</evidence>
<dbReference type="STRING" id="6239.F23B12.6.1"/>
<comment type="subunit">
    <text evidence="14">Heterodimer of an alpha and a beta subunit.</text>
</comment>
<dbReference type="PeptideAtlas" id="Q19752"/>
<dbReference type="SMR" id="Q19752"/>
<comment type="interaction">
    <interactant intactId="EBI-367841">
        <id>Q19752</id>
    </interactant>
    <interactant intactId="EBI-367848">
        <id>O44501</id>
        <label>fnta-1</label>
    </interactant>
    <organismsDiffer>false</organismsDiffer>
    <experiments>3</experiments>
</comment>
<dbReference type="InterPro" id="IPR001330">
    <property type="entry name" value="Prenyltrans"/>
</dbReference>
<organism evidence="16 17">
    <name type="scientific">Caenorhabditis elegans</name>
    <dbReference type="NCBI Taxonomy" id="6239"/>
    <lineage>
        <taxon>Eukaryota</taxon>
        <taxon>Metazoa</taxon>
        <taxon>Ecdysozoa</taxon>
        <taxon>Nematoda</taxon>
        <taxon>Chromadorea</taxon>
        <taxon>Rhabditida</taxon>
        <taxon>Rhabditina</taxon>
        <taxon>Rhabditomorpha</taxon>
        <taxon>Rhabditoidea</taxon>
        <taxon>Rhabditidae</taxon>
        <taxon>Peloderinae</taxon>
        <taxon>Caenorhabditis</taxon>
    </lineage>
</organism>
<name>Q19752_CAEEL</name>
<evidence type="ECO:0000256" key="13">
    <source>
        <dbReference type="ARBA" id="ARBA00064192"/>
    </source>
</evidence>
<evidence type="ECO:0000313" key="18">
    <source>
        <dbReference type="WormBase" id="F23B12.6"/>
    </source>
</evidence>
<evidence type="ECO:0000313" key="17">
    <source>
        <dbReference type="Proteomes" id="UP000001940"/>
    </source>
</evidence>
<evidence type="ECO:0000256" key="8">
    <source>
        <dbReference type="ARBA" id="ARBA00022737"/>
    </source>
</evidence>
<evidence type="ECO:0000256" key="2">
    <source>
        <dbReference type="ARBA" id="ARBA00012702"/>
    </source>
</evidence>
<dbReference type="GO" id="GO:0097354">
    <property type="term" value="P:prenylation"/>
    <property type="evidence" value="ECO:0007669"/>
    <property type="project" value="UniProtKB-UniRule"/>
</dbReference>
<dbReference type="AlphaFoldDB" id="Q19752"/>
<reference evidence="16 17" key="1">
    <citation type="journal article" date="1998" name="Science">
        <title>Genome sequence of the nematode C. elegans: a platform for investigating biology.</title>
        <authorList>
            <consortium name="The C. elegans sequencing consortium"/>
            <person name="Sulson J.E."/>
            <person name="Waterston R."/>
        </authorList>
    </citation>
    <scope>NUCLEOTIDE SEQUENCE [LARGE SCALE GENOMIC DNA]</scope>
    <source>
        <strain evidence="16 17">Bristol N2</strain>
    </source>
</reference>
<keyword evidence="7 14" id="KW-0479">Metal-binding</keyword>
<sequence>MTSSIPFRSFNEKYECNDDDNFTYSSTEQKRIETMLFENYNSLVLEPFKTTSDEDLAELTIFRQKHASYLLRYLKNCPSSYATLDASRSWMCYWGVNALKILDAEIPNDVIENIIVFLKSCEHPEGGYGGGPGQLAHLAPTYAAVMCLVSLQKEEALRSINRVTLFNFLKKCKHESGGFYMHEGGEIDMRSAYCALATCEIVGLPMDEISNGVAEWIISCQSFEGGFGGEPYTEAHGGYTFCAVASLVLLNRFRLADMEGLLRWATRRQMRFEGGFQGRTNKLVDGCYSFWQGAIFPLLDGEMEREGRSLEKGLFEARMLEEYILVGCQSVHGGFKDKPDKPVDLYHTCYVLSGLSVAQKYSLARDGKILGGDVNMLAEINPVFNVTIASEQFAKEFFTSH</sequence>
<accession>Q19752</accession>
<keyword evidence="17" id="KW-1185">Reference proteome</keyword>
<dbReference type="AGR" id="WB:WBGene00006465"/>
<dbReference type="OrthoDB" id="10261146at2759"/>
<gene>
    <name evidence="16 18" type="primary">fntb-1</name>
    <name evidence="16" type="ORF">CELE_F23B12.6</name>
    <name evidence="18" type="ORF">F23B12.6</name>
</gene>
<feature type="domain" description="Prenyltransferase alpha-alpha toroid" evidence="15">
    <location>
        <begin position="63"/>
        <end position="386"/>
    </location>
</feature>
<dbReference type="InParanoid" id="Q19752"/>
<dbReference type="Reactome" id="R-CEL-2514859">
    <property type="pathway name" value="Inactivation, recovery and regulation of the phototransduction cascade"/>
</dbReference>
<dbReference type="PIR" id="T21291">
    <property type="entry name" value="T21291"/>
</dbReference>
<dbReference type="GO" id="GO:0005965">
    <property type="term" value="C:protein farnesyltransferase complex"/>
    <property type="evidence" value="ECO:0000318"/>
    <property type="project" value="GO_Central"/>
</dbReference>
<evidence type="ECO:0000256" key="5">
    <source>
        <dbReference type="ARBA" id="ARBA00022602"/>
    </source>
</evidence>
<evidence type="ECO:0000256" key="1">
    <source>
        <dbReference type="ARBA" id="ARBA00010497"/>
    </source>
</evidence>
<dbReference type="InterPro" id="IPR045089">
    <property type="entry name" value="PGGT1B-like"/>
</dbReference>